<evidence type="ECO:0000313" key="6">
    <source>
        <dbReference type="EMBL" id="CAK6980687.1"/>
    </source>
</evidence>
<organism evidence="6 7">
    <name type="scientific">Scomber scombrus</name>
    <name type="common">Atlantic mackerel</name>
    <name type="synonym">Scomber vernalis</name>
    <dbReference type="NCBI Taxonomy" id="13677"/>
    <lineage>
        <taxon>Eukaryota</taxon>
        <taxon>Metazoa</taxon>
        <taxon>Chordata</taxon>
        <taxon>Craniata</taxon>
        <taxon>Vertebrata</taxon>
        <taxon>Euteleostomi</taxon>
        <taxon>Actinopterygii</taxon>
        <taxon>Neopterygii</taxon>
        <taxon>Teleostei</taxon>
        <taxon>Neoteleostei</taxon>
        <taxon>Acanthomorphata</taxon>
        <taxon>Pelagiaria</taxon>
        <taxon>Scombriformes</taxon>
        <taxon>Scombridae</taxon>
        <taxon>Scomber</taxon>
    </lineage>
</organism>
<dbReference type="InterPro" id="IPR028089">
    <property type="entry name" value="DUF4455"/>
</dbReference>
<dbReference type="Pfam" id="PF00619">
    <property type="entry name" value="CARD"/>
    <property type="match status" value="1"/>
</dbReference>
<evidence type="ECO:0000259" key="5">
    <source>
        <dbReference type="PROSITE" id="PS50209"/>
    </source>
</evidence>
<feature type="region of interest" description="Disordered" evidence="4">
    <location>
        <begin position="1114"/>
        <end position="1145"/>
    </location>
</feature>
<dbReference type="EMBL" id="CAWUFR010000719">
    <property type="protein sequence ID" value="CAK6980687.1"/>
    <property type="molecule type" value="Genomic_DNA"/>
</dbReference>
<feature type="compositionally biased region" description="Basic and acidic residues" evidence="4">
    <location>
        <begin position="256"/>
        <end position="317"/>
    </location>
</feature>
<keyword evidence="1" id="KW-0597">Phosphoprotein</keyword>
<evidence type="ECO:0000256" key="4">
    <source>
        <dbReference type="SAM" id="MobiDB-lite"/>
    </source>
</evidence>
<keyword evidence="2 3" id="KW-0175">Coiled coil</keyword>
<evidence type="ECO:0000256" key="1">
    <source>
        <dbReference type="ARBA" id="ARBA00022553"/>
    </source>
</evidence>
<feature type="compositionally biased region" description="Polar residues" evidence="4">
    <location>
        <begin position="481"/>
        <end position="494"/>
    </location>
</feature>
<dbReference type="InterPro" id="IPR001315">
    <property type="entry name" value="CARD"/>
</dbReference>
<dbReference type="PROSITE" id="PS50209">
    <property type="entry name" value="CARD"/>
    <property type="match status" value="1"/>
</dbReference>
<dbReference type="Gene3D" id="1.10.533.10">
    <property type="entry name" value="Death Domain, Fas"/>
    <property type="match status" value="1"/>
</dbReference>
<evidence type="ECO:0000313" key="7">
    <source>
        <dbReference type="Proteomes" id="UP001314229"/>
    </source>
</evidence>
<comment type="caution">
    <text evidence="6">The sequence shown here is derived from an EMBL/GenBank/DDBJ whole genome shotgun (WGS) entry which is preliminary data.</text>
</comment>
<dbReference type="FunFam" id="1.10.533.10:FF:000003">
    <property type="entry name" value="Caspase recruitment domain family, member 11"/>
    <property type="match status" value="1"/>
</dbReference>
<accession>A0AAV1QCN9</accession>
<evidence type="ECO:0000256" key="3">
    <source>
        <dbReference type="SAM" id="Coils"/>
    </source>
</evidence>
<feature type="compositionally biased region" description="Polar residues" evidence="4">
    <location>
        <begin position="535"/>
        <end position="546"/>
    </location>
</feature>
<dbReference type="SUPFAM" id="SSF47986">
    <property type="entry name" value="DEATH domain"/>
    <property type="match status" value="1"/>
</dbReference>
<feature type="compositionally biased region" description="Low complexity" evidence="4">
    <location>
        <begin position="525"/>
        <end position="534"/>
    </location>
</feature>
<sequence length="1847" mass="213605">MDSVCEDDLCWLQLDDFRMLLIKNIEPSRITPYLRQCQVISAEDEEQLFNDPSLVIRRRKVGALLDILQRTGVKGYTAFLESLELDYPQLYSRITGKEPNKTFSILIDTAGESGLTQFLMSELSRLQRMLQNERQRRQQACSAIKDQEACSRQQQLRDREIKKLTERVQKFREERECLSEEVKQLRDHNYSLMADINALSQERSNALLANRDLQIEVERLKLRAESQTRLLRRRTLRPLQESRSLALPMETFFHPNRLEEKQEEKKEEKQEEKEQEEKQEEKKEEEKQEEKKEEEKQEEKQEEKKEEEKKEEEEKQETQQQQKESPAAPQMNLLTTVFRLRRELHRAEEQRARSLEEKEELELRCAHLKGDARMYRQRNKQALRQLEEVMRERDKALESRAEQQEEARLLLQEKDEYREQVRQLTEKSDKLELLLVRSQGEELQLRTRLRRLTCRTHQYERSSEEEATENTTKGSSEEVRSVTSGENEEATLQQPIEREETASTGASWDECLTSRNRPNFCYRSSLSINNSSSNPETVTEPTSSMCDSREVPSGKVYRQLFDAQVQLSRSLLAGLKDRRTDSADNSHTRCSSASRLLCLSSRGQHLDHDEDEEEEDDDVNDVSILPDTVVVDRPSSDIIERLTQKKNKKHKEAVKQLEADLTSLTQVCETQVRTISMDLLSSLQDVDLRLDILKDRMEQLEHVSLQELCGLWEEVEEEVKLKKIRIVELNLKLTECETQRSNKIRALLRTYRHLLEKISSQPPADIHRLIHSEATMLNQCLLANRRSTARLLLLLQEENLQQESLLRLHWEDCLNRWRRSRVSQVVDRFRSVCGTDVEQQLVSERQVVQQLRQTQNQLTEQRCDIISKISLLVPPTCSTSLVCDWFSQLTAVNQQIDSLHSDLLHQLRCRCEQVWQDRLTEVQRCEEVLSALQLSEEEVTDIISSQIFTLIGQSQRQEEERLAALEVWAESVSGDALRVSRCVFAVMRAAALLWETHRRSVQSREEEVQRHLDEVRRSQEQLIQRKKVRLDDLLGGLRQEGSEDNLRISLQRTVQYLQDIKHSCSQCVSEQWEVLDLLPSEFQQELLSYSSSLCSFYQLSSTYTPSPEELQNLHLTSSTLNSRDTEETNPEDMTEKHPISCHNDAQPSQDWLAEAESSLLELYDISAYVTFTSARGVAYTGPAFRCPAPDLPYNLQQETHLNLFPVELLTHTLSRTRTLFLDHLEQRFHDVLSSAVAMVTDRKDAVRLDQELQLQQLDPQNIQTHIYLPRLAELLLHRQCVCDHCELLEEVLLSCRTELQQLQTSLSTKNQELILTLSNMEDTVLTADCSQSVEAVISTLQDCVDHHIKQTQQSQTSFRQTVQVRLDDLRHRTTRLLDSFRLFSEGGDFAPQEVRLFQRRLKEESKQLSVTEENIYIQLEAFQSLSLQQVNEVSGQFEEKLSLLHSELKFTEKIQKIISSTQVHIKAEAASSNQQQSKINNRLEDLKRMMDDEEVSSDQVCSFLSSVSEELRKRCHYLDLSLDSVSLSARSRSRSRREVHSAPPAGLLQPCRSGVDFLDDPAVGVVKTLNRDTLCGGGCPTDMVNVCVYVCVCVCVCVYNVCVCVSMMCICMCVCIMCVYNLCVLGDMLRSLPSALISNFERQQEVELIEEVGGVTEMLEETQSASEEQKALNVRQLRASLSEDERVSLHSRERLRQQQLHSAICCSHLDLQERLRVRGEDFVTSLSALTEKLLHQLDQLITPSGNSWISLSHPQVTAGSADHTLSTTDSPVSVSMATTASITTTRCTLGHLAVIEQRDTAVKRFELLFREELSRSDSNKEKRLRDLQSWSTHWSQQIHTLTHTHSH</sequence>
<keyword evidence="7" id="KW-1185">Reference proteome</keyword>
<dbReference type="InterPro" id="IPR011029">
    <property type="entry name" value="DEATH-like_dom_sf"/>
</dbReference>
<dbReference type="Proteomes" id="UP001314229">
    <property type="component" value="Unassembled WGS sequence"/>
</dbReference>
<feature type="region of interest" description="Disordered" evidence="4">
    <location>
        <begin position="246"/>
        <end position="333"/>
    </location>
</feature>
<dbReference type="PANTHER" id="PTHR21444">
    <property type="entry name" value="COILED-COIL DOMAIN-CONTAINING PROTEIN 180"/>
    <property type="match status" value="1"/>
</dbReference>
<feature type="domain" description="CARD" evidence="5">
    <location>
        <begin position="14"/>
        <end position="98"/>
    </location>
</feature>
<feature type="region of interest" description="Disordered" evidence="4">
    <location>
        <begin position="458"/>
        <end position="510"/>
    </location>
</feature>
<feature type="region of interest" description="Disordered" evidence="4">
    <location>
        <begin position="525"/>
        <end position="551"/>
    </location>
</feature>
<feature type="coiled-coil region" evidence="3">
    <location>
        <begin position="640"/>
        <end position="703"/>
    </location>
</feature>
<protein>
    <recommendedName>
        <fullName evidence="5">CARD domain-containing protein</fullName>
    </recommendedName>
</protein>
<name>A0AAV1QCN9_SCOSC</name>
<proteinExistence type="predicted"/>
<evidence type="ECO:0000256" key="2">
    <source>
        <dbReference type="ARBA" id="ARBA00023054"/>
    </source>
</evidence>
<dbReference type="Pfam" id="PF14643">
    <property type="entry name" value="DUF4455"/>
    <property type="match status" value="1"/>
</dbReference>
<dbReference type="GO" id="GO:0042981">
    <property type="term" value="P:regulation of apoptotic process"/>
    <property type="evidence" value="ECO:0007669"/>
    <property type="project" value="InterPro"/>
</dbReference>
<gene>
    <name evidence="6" type="ORF">FSCOSCO3_A006249</name>
</gene>
<dbReference type="PANTHER" id="PTHR21444:SF14">
    <property type="entry name" value="COILED-COIL DOMAIN-CONTAINING PROTEIN 180"/>
    <property type="match status" value="1"/>
</dbReference>
<feature type="coiled-coil region" evidence="3">
    <location>
        <begin position="116"/>
        <end position="230"/>
    </location>
</feature>
<reference evidence="6 7" key="1">
    <citation type="submission" date="2024-01" db="EMBL/GenBank/DDBJ databases">
        <authorList>
            <person name="Alioto T."/>
            <person name="Alioto T."/>
            <person name="Gomez Garrido J."/>
        </authorList>
    </citation>
    <scope>NUCLEOTIDE SEQUENCE [LARGE SCALE GENOMIC DNA]</scope>
</reference>